<reference evidence="8 9" key="1">
    <citation type="submission" date="2024-05" db="EMBL/GenBank/DDBJ databases">
        <authorList>
            <consortium name="Candidatus Magnetaquicoccaceae bacterium FCR-1 genome sequencing consortium"/>
            <person name="Shimoshige H."/>
            <person name="Shimamura S."/>
            <person name="Taoka A."/>
            <person name="Kobayashi H."/>
            <person name="Maekawa T."/>
        </authorList>
    </citation>
    <scope>NUCLEOTIDE SEQUENCE [LARGE SCALE GENOMIC DNA]</scope>
    <source>
        <strain evidence="8 9">FCR-1</strain>
    </source>
</reference>
<reference evidence="8 9" key="2">
    <citation type="submission" date="2024-09" db="EMBL/GenBank/DDBJ databases">
        <title>Draft genome sequence of Candidatus Magnetaquicoccaceae bacterium FCR-1.</title>
        <authorList>
            <person name="Shimoshige H."/>
            <person name="Shimamura S."/>
            <person name="Taoka A."/>
            <person name="Kobayashi H."/>
            <person name="Maekawa T."/>
        </authorList>
    </citation>
    <scope>NUCLEOTIDE SEQUENCE [LARGE SCALE GENOMIC DNA]</scope>
    <source>
        <strain evidence="8 9">FCR-1</strain>
    </source>
</reference>
<dbReference type="PANTHER" id="PTHR43261:SF7">
    <property type="entry name" value="ELONGATION FACTOR G-LIKE PROTEIN"/>
    <property type="match status" value="1"/>
</dbReference>
<dbReference type="InterPro" id="IPR000795">
    <property type="entry name" value="T_Tr_GTP-bd_dom"/>
</dbReference>
<gene>
    <name evidence="8" type="primary">fusA_2</name>
    <name evidence="8" type="ORF">SIID45300_02811</name>
</gene>
<evidence type="ECO:0000256" key="5">
    <source>
        <dbReference type="ARBA" id="ARBA00023134"/>
    </source>
</evidence>
<dbReference type="Pfam" id="PF14492">
    <property type="entry name" value="EFG_III"/>
    <property type="match status" value="1"/>
</dbReference>
<evidence type="ECO:0000313" key="8">
    <source>
        <dbReference type="EMBL" id="GAB0058462.1"/>
    </source>
</evidence>
<keyword evidence="5" id="KW-0342">GTP-binding</keyword>
<dbReference type="InterPro" id="IPR041095">
    <property type="entry name" value="EFG_II"/>
</dbReference>
<evidence type="ECO:0000259" key="7">
    <source>
        <dbReference type="PROSITE" id="PS51722"/>
    </source>
</evidence>
<dbReference type="Pfam" id="PF22042">
    <property type="entry name" value="EF-G_D2"/>
    <property type="match status" value="1"/>
</dbReference>
<dbReference type="Pfam" id="PF00679">
    <property type="entry name" value="EFG_C"/>
    <property type="match status" value="1"/>
</dbReference>
<keyword evidence="2" id="KW-0547">Nucleotide-binding</keyword>
<keyword evidence="4" id="KW-0648">Protein biosynthesis</keyword>
<proteinExistence type="predicted"/>
<evidence type="ECO:0000313" key="9">
    <source>
        <dbReference type="Proteomes" id="UP001628193"/>
    </source>
</evidence>
<keyword evidence="9" id="KW-1185">Reference proteome</keyword>
<dbReference type="Gene3D" id="3.40.50.300">
    <property type="entry name" value="P-loop containing nucleotide triphosphate hydrolases"/>
    <property type="match status" value="1"/>
</dbReference>
<dbReference type="CDD" id="cd01434">
    <property type="entry name" value="EFG_mtEFG1_IV"/>
    <property type="match status" value="1"/>
</dbReference>
<dbReference type="InterPro" id="IPR035647">
    <property type="entry name" value="EFG_III/V"/>
</dbReference>
<dbReference type="EMBL" id="BAAFGK010000005">
    <property type="protein sequence ID" value="GAB0058462.1"/>
    <property type="molecule type" value="Genomic_DNA"/>
</dbReference>
<comment type="function">
    <text evidence="6">Catalyzes the GTP-dependent ribosomal translocation step during translation elongation. During this step, the ribosome changes from the pre-translocational (PRE) to the post-translocational (POST) state as the newly formed A-site-bound peptidyl-tRNA and P-site-bound deacylated tRNA move to the P and E sites, respectively. Catalyzes the coordinated movement of the two tRNA molecules, the mRNA and conformational changes in the ribosome.</text>
</comment>
<dbReference type="PRINTS" id="PR00315">
    <property type="entry name" value="ELONGATNFCT"/>
</dbReference>
<dbReference type="InterPro" id="IPR027417">
    <property type="entry name" value="P-loop_NTPase"/>
</dbReference>
<dbReference type="RefSeq" id="WP_420906184.1">
    <property type="nucleotide sequence ID" value="NZ_BAAFGK010000005.1"/>
</dbReference>
<dbReference type="GO" id="GO:0003746">
    <property type="term" value="F:translation elongation factor activity"/>
    <property type="evidence" value="ECO:0007669"/>
    <property type="project" value="UniProtKB-KW"/>
</dbReference>
<organism evidence="8 9">
    <name type="scientific">Candidatus Magnetaquiglobus chichijimensis</name>
    <dbReference type="NCBI Taxonomy" id="3141448"/>
    <lineage>
        <taxon>Bacteria</taxon>
        <taxon>Pseudomonadati</taxon>
        <taxon>Pseudomonadota</taxon>
        <taxon>Magnetococcia</taxon>
        <taxon>Magnetococcales</taxon>
        <taxon>Candidatus Magnetaquicoccaceae</taxon>
        <taxon>Candidatus Magnetaquiglobus</taxon>
    </lineage>
</organism>
<dbReference type="SUPFAM" id="SSF50447">
    <property type="entry name" value="Translation proteins"/>
    <property type="match status" value="1"/>
</dbReference>
<evidence type="ECO:0000256" key="4">
    <source>
        <dbReference type="ARBA" id="ARBA00022917"/>
    </source>
</evidence>
<dbReference type="Pfam" id="PF00009">
    <property type="entry name" value="GTP_EFTU"/>
    <property type="match status" value="1"/>
</dbReference>
<keyword evidence="3 8" id="KW-0251">Elongation factor</keyword>
<dbReference type="InterPro" id="IPR020568">
    <property type="entry name" value="Ribosomal_Su5_D2-typ_SF"/>
</dbReference>
<dbReference type="InterPro" id="IPR014721">
    <property type="entry name" value="Ribsml_uS5_D2-typ_fold_subgr"/>
</dbReference>
<feature type="domain" description="Tr-type G" evidence="7">
    <location>
        <begin position="8"/>
        <end position="280"/>
    </location>
</feature>
<dbReference type="InterPro" id="IPR005225">
    <property type="entry name" value="Small_GTP-bd"/>
</dbReference>
<dbReference type="InterPro" id="IPR035649">
    <property type="entry name" value="EFG_V"/>
</dbReference>
<name>A0ABQ0CC44_9PROT</name>
<dbReference type="InterPro" id="IPR047872">
    <property type="entry name" value="EFG_IV"/>
</dbReference>
<sequence length="696" mass="76075">MPNVPEISLLRNVALIAHGGGGKTTLAESLLFNGEAIARRGDVDKGTTVMSTEPEEVERRVTIVPHIGHCVWRDRWFNLIDTPGYSDFLESTRGVLDVVGGAVMLFSSEVGIKSENERLWAMVEESMVPVIGFINKLDRPRADFIRTLGTIEARLNITTLPLTIPIGVGEHFGGIVDLIPMTAWSARDGVFFQIDLPESARADAEYYRTQLIEKIVEGDDELLERYLSEGREPSLDELHKGLREAVITRRLLVVYCGSGAANIGVRSLANGIAEYFPSPIDKATVKPLVGVDPDHPERAVSRTPSPTDPFSAVAFKTVMDPFSGKLTVIRVFSGVIENEQPFYNGTRAHKEKGGRLFRLQGREMIPIQKLGVGEIGAIAKLEGVHTGDTLCAIDHPIRYERVNFQEPTHTFAVETDSKTEDKVAAGLEKLVEEDPTLRLRRDPATHELILSGMGQTHLRVVLDRLKRKYGGIATLKTARPPFRETITKKVRVQGRLKKQTGGRGQFADCWLEMEPLPRDGGYAFENRIFGGVIPRQFVPSVEKGIIEAMEQGIVGGYPVVDVKVALVDGSHHSVDSSDFAFKTAGSMGFKKGLAEAGSVLLEPVMTMEVTVPDDVLGDVIGDLNSRRGKVLGVTPKGGGGQVIAAEAPMVEVLDYGNVLNGLTSGRGLYTMRLSAYAIAPSHITRVILEQEKKSEA</sequence>
<dbReference type="NCBIfam" id="TIGR00231">
    <property type="entry name" value="small_GTP"/>
    <property type="match status" value="1"/>
</dbReference>
<dbReference type="CDD" id="cd04088">
    <property type="entry name" value="EFG_mtEFG_II"/>
    <property type="match status" value="1"/>
</dbReference>
<dbReference type="SUPFAM" id="SSF54211">
    <property type="entry name" value="Ribosomal protein S5 domain 2-like"/>
    <property type="match status" value="1"/>
</dbReference>
<dbReference type="Gene3D" id="2.40.30.10">
    <property type="entry name" value="Translation factors"/>
    <property type="match status" value="1"/>
</dbReference>
<dbReference type="SMART" id="SM00838">
    <property type="entry name" value="EFG_C"/>
    <property type="match status" value="1"/>
</dbReference>
<evidence type="ECO:0000256" key="6">
    <source>
        <dbReference type="ARBA" id="ARBA00024731"/>
    </source>
</evidence>
<protein>
    <recommendedName>
        <fullName evidence="1">Elongation factor G</fullName>
    </recommendedName>
</protein>
<dbReference type="Gene3D" id="3.30.230.10">
    <property type="match status" value="1"/>
</dbReference>
<dbReference type="InterPro" id="IPR053905">
    <property type="entry name" value="EF-G-like_DII"/>
</dbReference>
<dbReference type="Gene3D" id="3.30.70.870">
    <property type="entry name" value="Elongation Factor G (Translational Gtpase), domain 3"/>
    <property type="match status" value="1"/>
</dbReference>
<dbReference type="CDD" id="cd03713">
    <property type="entry name" value="EFG_mtEFG_C"/>
    <property type="match status" value="1"/>
</dbReference>
<accession>A0ABQ0CC44</accession>
<dbReference type="InterPro" id="IPR000640">
    <property type="entry name" value="EFG_V-like"/>
</dbReference>
<dbReference type="SUPFAM" id="SSF52540">
    <property type="entry name" value="P-loop containing nucleoside triphosphate hydrolases"/>
    <property type="match status" value="1"/>
</dbReference>
<dbReference type="InterPro" id="IPR009000">
    <property type="entry name" value="Transl_B-barrel_sf"/>
</dbReference>
<dbReference type="PROSITE" id="PS51722">
    <property type="entry name" value="G_TR_2"/>
    <property type="match status" value="1"/>
</dbReference>
<dbReference type="InterPro" id="IPR005517">
    <property type="entry name" value="Transl_elong_EFG/EF2_IV"/>
</dbReference>
<dbReference type="NCBIfam" id="NF009381">
    <property type="entry name" value="PRK12740.1-5"/>
    <property type="match status" value="1"/>
</dbReference>
<dbReference type="Pfam" id="PF03764">
    <property type="entry name" value="EFG_IV"/>
    <property type="match status" value="1"/>
</dbReference>
<evidence type="ECO:0000256" key="1">
    <source>
        <dbReference type="ARBA" id="ARBA00017872"/>
    </source>
</evidence>
<evidence type="ECO:0000256" key="2">
    <source>
        <dbReference type="ARBA" id="ARBA00022741"/>
    </source>
</evidence>
<dbReference type="Gene3D" id="3.30.70.240">
    <property type="match status" value="1"/>
</dbReference>
<dbReference type="SMART" id="SM00889">
    <property type="entry name" value="EFG_IV"/>
    <property type="match status" value="1"/>
</dbReference>
<dbReference type="PANTHER" id="PTHR43261">
    <property type="entry name" value="TRANSLATION ELONGATION FACTOR G-RELATED"/>
    <property type="match status" value="1"/>
</dbReference>
<evidence type="ECO:0000256" key="3">
    <source>
        <dbReference type="ARBA" id="ARBA00022768"/>
    </source>
</evidence>
<dbReference type="Proteomes" id="UP001628193">
    <property type="component" value="Unassembled WGS sequence"/>
</dbReference>
<comment type="caution">
    <text evidence="8">The sequence shown here is derived from an EMBL/GenBank/DDBJ whole genome shotgun (WGS) entry which is preliminary data.</text>
</comment>
<dbReference type="SUPFAM" id="SSF54980">
    <property type="entry name" value="EF-G C-terminal domain-like"/>
    <property type="match status" value="2"/>
</dbReference>